<feature type="transmembrane region" description="Helical" evidence="1">
    <location>
        <begin position="43"/>
        <end position="67"/>
    </location>
</feature>
<accession>A0A5S4GW66</accession>
<feature type="transmembrane region" description="Helical" evidence="1">
    <location>
        <begin position="73"/>
        <end position="95"/>
    </location>
</feature>
<dbReference type="Proteomes" id="UP000305238">
    <property type="component" value="Unassembled WGS sequence"/>
</dbReference>
<comment type="caution">
    <text evidence="2">The sequence shown here is derived from an EMBL/GenBank/DDBJ whole genome shotgun (WGS) entry which is preliminary data.</text>
</comment>
<protein>
    <submittedName>
        <fullName evidence="2">Permease</fullName>
    </submittedName>
</protein>
<feature type="transmembrane region" description="Helical" evidence="1">
    <location>
        <begin position="218"/>
        <end position="239"/>
    </location>
</feature>
<dbReference type="PANTHER" id="PTHR30569:SF0">
    <property type="entry name" value="CYTOSINE PERMEASE"/>
    <property type="match status" value="1"/>
</dbReference>
<keyword evidence="1" id="KW-0472">Membrane</keyword>
<organism evidence="2 3">
    <name type="scientific">Actinomadura geliboluensis</name>
    <dbReference type="NCBI Taxonomy" id="882440"/>
    <lineage>
        <taxon>Bacteria</taxon>
        <taxon>Bacillati</taxon>
        <taxon>Actinomycetota</taxon>
        <taxon>Actinomycetes</taxon>
        <taxon>Streptosporangiales</taxon>
        <taxon>Thermomonosporaceae</taxon>
        <taxon>Actinomadura</taxon>
    </lineage>
</organism>
<feature type="transmembrane region" description="Helical" evidence="1">
    <location>
        <begin position="408"/>
        <end position="425"/>
    </location>
</feature>
<dbReference type="AlphaFoldDB" id="A0A5S4GW66"/>
<sequence length="535" mass="58168">MSGRNLELPVTYDDDPRVVREQRAEDYAQHAVPLTARVPRLKLLMANWSLLSAMVWLFYGALVAGLVGTRQALIGLVLSVVVYSLLSWFITGWAVRTGLNPTLLSRRMFGTYGAALTAFLLAASTTYYAVFESSVLAEAFHLHFGGPGIRWWYLIVVVAVLPLMMGSVQTWMDRINGYLLPVYIAGVAAAVIAAAVQSGGHSDWLCFEGAIPPDARPLPGWLMTFCTYMGLWLLMATSIEFSRMGRPQDLRFHRHVNFGWVFYGWLFLLNGLAGIYLVRTVLPAEPTAEVGVVKAIVQTLGVWGVLLIVVTQIRVNTLNYYLSSINWGRLTARLFGLRLPRTAWVLVVAAAAYLLMLTDVFATLQKVLAWQGVFLVSWVGIVVTHFVLTPADRRAGPEFRPGRLRGVTPGLGVWVVSAAVGIYLAQNAARFPVGSQLAPVAALAVSVVLYAAVLRFAPSSLLRRDGDVRDEVGDAWAARLACHVCDRSYTAVEMDRDPAAGGAPICAACGETDAAFTKAVRTEPAGDAPVPAANA</sequence>
<evidence type="ECO:0000313" key="3">
    <source>
        <dbReference type="Proteomes" id="UP000305238"/>
    </source>
</evidence>
<evidence type="ECO:0000313" key="2">
    <source>
        <dbReference type="EMBL" id="TMR37019.1"/>
    </source>
</evidence>
<dbReference type="OrthoDB" id="9056232at2"/>
<dbReference type="InterPro" id="IPR030191">
    <property type="entry name" value="CodB"/>
</dbReference>
<feature type="transmembrane region" description="Helical" evidence="1">
    <location>
        <begin position="343"/>
        <end position="362"/>
    </location>
</feature>
<dbReference type="EMBL" id="VCKZ01000135">
    <property type="protein sequence ID" value="TMR37019.1"/>
    <property type="molecule type" value="Genomic_DNA"/>
</dbReference>
<dbReference type="RefSeq" id="WP_138637871.1">
    <property type="nucleotide sequence ID" value="NZ_JASWDG010000048.1"/>
</dbReference>
<gene>
    <name evidence="2" type="ORF">ETD96_19340</name>
</gene>
<feature type="transmembrane region" description="Helical" evidence="1">
    <location>
        <begin position="107"/>
        <end position="131"/>
    </location>
</feature>
<keyword evidence="1" id="KW-1133">Transmembrane helix</keyword>
<feature type="transmembrane region" description="Helical" evidence="1">
    <location>
        <begin position="368"/>
        <end position="388"/>
    </location>
</feature>
<evidence type="ECO:0000256" key="1">
    <source>
        <dbReference type="SAM" id="Phobius"/>
    </source>
</evidence>
<proteinExistence type="predicted"/>
<feature type="transmembrane region" description="Helical" evidence="1">
    <location>
        <begin position="437"/>
        <end position="457"/>
    </location>
</feature>
<dbReference type="Gene3D" id="1.10.4160.10">
    <property type="entry name" value="Hydantoin permease"/>
    <property type="match status" value="1"/>
</dbReference>
<name>A0A5S4GW66_9ACTN</name>
<dbReference type="GO" id="GO:0005886">
    <property type="term" value="C:plasma membrane"/>
    <property type="evidence" value="ECO:0007669"/>
    <property type="project" value="TreeGrafter"/>
</dbReference>
<reference evidence="2 3" key="1">
    <citation type="submission" date="2019-05" db="EMBL/GenBank/DDBJ databases">
        <title>Draft genome sequence of Actinomadura geliboluensis A8036.</title>
        <authorList>
            <person name="Saricaoglu S."/>
            <person name="Isik K."/>
        </authorList>
    </citation>
    <scope>NUCLEOTIDE SEQUENCE [LARGE SCALE GENOMIC DNA]</scope>
    <source>
        <strain evidence="2 3">A8036</strain>
    </source>
</reference>
<feature type="transmembrane region" description="Helical" evidence="1">
    <location>
        <begin position="178"/>
        <end position="198"/>
    </location>
</feature>
<keyword evidence="1" id="KW-0812">Transmembrane</keyword>
<keyword evidence="3" id="KW-1185">Reference proteome</keyword>
<dbReference type="GO" id="GO:0015209">
    <property type="term" value="F:cytosine transmembrane transporter activity"/>
    <property type="evidence" value="ECO:0007669"/>
    <property type="project" value="InterPro"/>
</dbReference>
<feature type="transmembrane region" description="Helical" evidence="1">
    <location>
        <begin position="151"/>
        <end position="171"/>
    </location>
</feature>
<dbReference type="PANTHER" id="PTHR30569">
    <property type="entry name" value="CYTOSINE TRANSPORTER CODB"/>
    <property type="match status" value="1"/>
</dbReference>
<feature type="transmembrane region" description="Helical" evidence="1">
    <location>
        <begin position="260"/>
        <end position="282"/>
    </location>
</feature>